<evidence type="ECO:0000256" key="2">
    <source>
        <dbReference type="ARBA" id="ARBA00004760"/>
    </source>
</evidence>
<evidence type="ECO:0000256" key="3">
    <source>
        <dbReference type="ARBA" id="ARBA00004991"/>
    </source>
</evidence>
<dbReference type="GO" id="GO:0016020">
    <property type="term" value="C:membrane"/>
    <property type="evidence" value="ECO:0007669"/>
    <property type="project" value="UniProtKB-SubCell"/>
</dbReference>
<evidence type="ECO:0000256" key="7">
    <source>
        <dbReference type="ARBA" id="ARBA00022989"/>
    </source>
</evidence>
<evidence type="ECO:0000256" key="1">
    <source>
        <dbReference type="ARBA" id="ARBA00004141"/>
    </source>
</evidence>
<keyword evidence="10" id="KW-1185">Reference proteome</keyword>
<comment type="pathway">
    <text evidence="3">Sphingolipid metabolism.</text>
</comment>
<evidence type="ECO:0000313" key="9">
    <source>
        <dbReference type="EMBL" id="MFC6907229.1"/>
    </source>
</evidence>
<keyword evidence="5" id="KW-0808">Transferase</keyword>
<keyword evidence="7" id="KW-1133">Transmembrane helix</keyword>
<evidence type="ECO:0000313" key="10">
    <source>
        <dbReference type="Proteomes" id="UP001596312"/>
    </source>
</evidence>
<gene>
    <name evidence="9" type="ORF">ACFQGH_18790</name>
</gene>
<comment type="caution">
    <text evidence="9">The sequence shown here is derived from an EMBL/GenBank/DDBJ whole genome shotgun (WGS) entry which is preliminary data.</text>
</comment>
<organism evidence="9 10">
    <name type="scientific">Halalkalicoccus tibetensis</name>
    <dbReference type="NCBI Taxonomy" id="175632"/>
    <lineage>
        <taxon>Archaea</taxon>
        <taxon>Methanobacteriati</taxon>
        <taxon>Methanobacteriota</taxon>
        <taxon>Stenosarchaea group</taxon>
        <taxon>Halobacteria</taxon>
        <taxon>Halobacteriales</taxon>
        <taxon>Halococcaceae</taxon>
        <taxon>Halalkalicoccus</taxon>
    </lineage>
</organism>
<dbReference type="GO" id="GO:0016757">
    <property type="term" value="F:glycosyltransferase activity"/>
    <property type="evidence" value="ECO:0007669"/>
    <property type="project" value="UniProtKB-KW"/>
</dbReference>
<evidence type="ECO:0000256" key="4">
    <source>
        <dbReference type="ARBA" id="ARBA00022676"/>
    </source>
</evidence>
<evidence type="ECO:0000256" key="5">
    <source>
        <dbReference type="ARBA" id="ARBA00022679"/>
    </source>
</evidence>
<accession>A0ABD5VE71</accession>
<dbReference type="InterPro" id="IPR029044">
    <property type="entry name" value="Nucleotide-diphossugar_trans"/>
</dbReference>
<dbReference type="AlphaFoldDB" id="A0ABD5VE71"/>
<proteinExistence type="predicted"/>
<dbReference type="RefSeq" id="WP_390220991.1">
    <property type="nucleotide sequence ID" value="NZ_JBBMXV010000013.1"/>
</dbReference>
<dbReference type="EMBL" id="JBHSXQ010000013">
    <property type="protein sequence ID" value="MFC6907229.1"/>
    <property type="molecule type" value="Genomic_DNA"/>
</dbReference>
<dbReference type="Pfam" id="PF13506">
    <property type="entry name" value="Glyco_transf_21"/>
    <property type="match status" value="1"/>
</dbReference>
<dbReference type="InterPro" id="IPR025993">
    <property type="entry name" value="Ceramide_glucosylTrfase"/>
</dbReference>
<dbReference type="SUPFAM" id="SSF53448">
    <property type="entry name" value="Nucleotide-diphospho-sugar transferases"/>
    <property type="match status" value="1"/>
</dbReference>
<evidence type="ECO:0000256" key="6">
    <source>
        <dbReference type="ARBA" id="ARBA00022692"/>
    </source>
</evidence>
<comment type="pathway">
    <text evidence="2">Lipid metabolism; sphingolipid metabolism.</text>
</comment>
<dbReference type="Proteomes" id="UP001596312">
    <property type="component" value="Unassembled WGS sequence"/>
</dbReference>
<protein>
    <submittedName>
        <fullName evidence="9">Glycosyltransferase</fullName>
    </submittedName>
</protein>
<evidence type="ECO:0000256" key="8">
    <source>
        <dbReference type="ARBA" id="ARBA00023136"/>
    </source>
</evidence>
<keyword evidence="4" id="KW-0328">Glycosyltransferase</keyword>
<keyword evidence="8" id="KW-0472">Membrane</keyword>
<reference evidence="9 10" key="1">
    <citation type="journal article" date="2019" name="Int. J. Syst. Evol. Microbiol.">
        <title>The Global Catalogue of Microorganisms (GCM) 10K type strain sequencing project: providing services to taxonomists for standard genome sequencing and annotation.</title>
        <authorList>
            <consortium name="The Broad Institute Genomics Platform"/>
            <consortium name="The Broad Institute Genome Sequencing Center for Infectious Disease"/>
            <person name="Wu L."/>
            <person name="Ma J."/>
        </authorList>
    </citation>
    <scope>NUCLEOTIDE SEQUENCE [LARGE SCALE GENOMIC DNA]</scope>
    <source>
        <strain evidence="9 10">CGMCC 1.3240</strain>
    </source>
</reference>
<name>A0ABD5VE71_9EURY</name>
<keyword evidence="6" id="KW-0812">Transmembrane</keyword>
<sequence>MEAARHNRLVWMDDNFHHPPDWLATLNAAYEEYGPVSEVPYFVGRDLLSVVLEPLYASADSLGIYLGNQIWGGTIIFERDDIDEAAFLDELRRTISDDGFLMEYLQVATGGRTWIVPIGGNDPRDG</sequence>
<comment type="subcellular location">
    <subcellularLocation>
        <location evidence="1">Membrane</location>
        <topology evidence="1">Multi-pass membrane protein</topology>
    </subcellularLocation>
</comment>